<evidence type="ECO:0000313" key="2">
    <source>
        <dbReference type="EMBL" id="SER97039.1"/>
    </source>
</evidence>
<dbReference type="PRINTS" id="PR02026">
    <property type="entry name" value="YTRCYTRDABC"/>
</dbReference>
<keyword evidence="1" id="KW-1133">Transmembrane helix</keyword>
<feature type="transmembrane region" description="Helical" evidence="1">
    <location>
        <begin position="275"/>
        <end position="295"/>
    </location>
</feature>
<name>A0A1H9TJK9_9BACI</name>
<feature type="transmembrane region" description="Helical" evidence="1">
    <location>
        <begin position="234"/>
        <end position="254"/>
    </location>
</feature>
<dbReference type="AlphaFoldDB" id="A0A1H9TJK9"/>
<evidence type="ECO:0008006" key="4">
    <source>
        <dbReference type="Google" id="ProtNLM"/>
    </source>
</evidence>
<dbReference type="PANTHER" id="PTHR39177:SF1">
    <property type="entry name" value="ABC TRANSPORTER PERMEASE YTRC-RELATED"/>
    <property type="match status" value="1"/>
</dbReference>
<proteinExistence type="predicted"/>
<evidence type="ECO:0000256" key="1">
    <source>
        <dbReference type="SAM" id="Phobius"/>
    </source>
</evidence>
<feature type="transmembrane region" description="Helical" evidence="1">
    <location>
        <begin position="179"/>
        <end position="199"/>
    </location>
</feature>
<reference evidence="3" key="1">
    <citation type="submission" date="2016-10" db="EMBL/GenBank/DDBJ databases">
        <authorList>
            <person name="de Groot N.N."/>
        </authorList>
    </citation>
    <scope>NUCLEOTIDE SEQUENCE [LARGE SCALE GENOMIC DNA]</scope>
    <source>
        <strain evidence="3">10nlg</strain>
    </source>
</reference>
<comment type="caution">
    <text evidence="2">The sequence shown here is derived from an EMBL/GenBank/DDBJ whole genome shotgun (WGS) entry which is preliminary data.</text>
</comment>
<organism evidence="2 3">
    <name type="scientific">Salisediminibacterium halotolerans</name>
    <dbReference type="NCBI Taxonomy" id="517425"/>
    <lineage>
        <taxon>Bacteria</taxon>
        <taxon>Bacillati</taxon>
        <taxon>Bacillota</taxon>
        <taxon>Bacilli</taxon>
        <taxon>Bacillales</taxon>
        <taxon>Bacillaceae</taxon>
        <taxon>Salisediminibacterium</taxon>
    </lineage>
</organism>
<dbReference type="OrthoDB" id="2658554at2"/>
<dbReference type="InterPro" id="IPR053046">
    <property type="entry name" value="ABC-5_transporter"/>
</dbReference>
<keyword evidence="3" id="KW-1185">Reference proteome</keyword>
<keyword evidence="1" id="KW-0472">Membrane</keyword>
<evidence type="ECO:0000313" key="3">
    <source>
        <dbReference type="Proteomes" id="UP000199318"/>
    </source>
</evidence>
<sequence>MFDKGLWLQNYKQTKLVIGLMFALYLIHMPFQAVLAIETWMEREEMADSIDDYVYEVQRWDVLQVFSEGIISVFLLITVVVLAGLLIGLERNTRKMDFAFSLPYKRRDLFWAKWAFGSTAITAFHSFSFLSAFLIIWFSPYQDAFNQVTTAEILIQPFVGMILIFTFALFVGTFTGEMISQMVVTVLLGFFPLGIYHLTERIIDIHLNFILPIPRLLDFITPFMYVLESDQHSWMAGSGIIGIIIFLSAGKRIYERNELEHNGEFLIFKSLHRPAYIVIVLMISMFGGTILSSLAPWNADILQILSYWIGFFGFLLFALLITRKVLEMNVLIKSQS</sequence>
<dbReference type="Proteomes" id="UP000199318">
    <property type="component" value="Unassembled WGS sequence"/>
</dbReference>
<feature type="transmembrane region" description="Helical" evidence="1">
    <location>
        <begin position="69"/>
        <end position="89"/>
    </location>
</feature>
<feature type="transmembrane region" description="Helical" evidence="1">
    <location>
        <begin position="110"/>
        <end position="138"/>
    </location>
</feature>
<feature type="transmembrane region" description="Helical" evidence="1">
    <location>
        <begin position="153"/>
        <end position="172"/>
    </location>
</feature>
<feature type="transmembrane region" description="Helical" evidence="1">
    <location>
        <begin position="301"/>
        <end position="321"/>
    </location>
</feature>
<dbReference type="PANTHER" id="PTHR39177">
    <property type="entry name" value="ABC TRANSPORTER PERMEASE YTRC-RELATED"/>
    <property type="match status" value="1"/>
</dbReference>
<dbReference type="RefSeq" id="WP_093072744.1">
    <property type="nucleotide sequence ID" value="NZ_FOGV01000010.1"/>
</dbReference>
<accession>A0A1H9TJK9</accession>
<protein>
    <recommendedName>
        <fullName evidence="4">ABC-2 type transport system permease protein</fullName>
    </recommendedName>
</protein>
<dbReference type="InterPro" id="IPR023264">
    <property type="entry name" value="ABC_transptr_acetoin_YtrC/YtrD"/>
</dbReference>
<keyword evidence="1" id="KW-0812">Transmembrane</keyword>
<gene>
    <name evidence="2" type="ORF">SAMN05444126_11040</name>
</gene>
<dbReference type="EMBL" id="FOGV01000010">
    <property type="protein sequence ID" value="SER97039.1"/>
    <property type="molecule type" value="Genomic_DNA"/>
</dbReference>
<dbReference type="STRING" id="1464123.SAMN05444126_11040"/>